<feature type="compositionally biased region" description="Pro residues" evidence="1">
    <location>
        <begin position="50"/>
        <end position="75"/>
    </location>
</feature>
<dbReference type="PROSITE" id="PS51782">
    <property type="entry name" value="LYSM"/>
    <property type="match status" value="1"/>
</dbReference>
<dbReference type="Gene3D" id="2.60.120.260">
    <property type="entry name" value="Galactose-binding domain-like"/>
    <property type="match status" value="1"/>
</dbReference>
<organism evidence="3 4">
    <name type="scientific">Desulfotomaculum nigrificans (strain DSM 14880 / VKM B-2319 / CO-1-SRB)</name>
    <name type="common">Desulfotomaculum carboxydivorans</name>
    <dbReference type="NCBI Taxonomy" id="868595"/>
    <lineage>
        <taxon>Bacteria</taxon>
        <taxon>Bacillati</taxon>
        <taxon>Bacillota</taxon>
        <taxon>Clostridia</taxon>
        <taxon>Eubacteriales</taxon>
        <taxon>Desulfotomaculaceae</taxon>
        <taxon>Desulfotomaculum</taxon>
    </lineage>
</organism>
<dbReference type="AlphaFoldDB" id="F6B3B4"/>
<dbReference type="HOGENOM" id="CLU_758317_0_0_9"/>
<dbReference type="eggNOG" id="COG1388">
    <property type="taxonomic scope" value="Bacteria"/>
</dbReference>
<proteinExistence type="predicted"/>
<name>F6B3B4_DESCC</name>
<feature type="region of interest" description="Disordered" evidence="1">
    <location>
        <begin position="50"/>
        <end position="79"/>
    </location>
</feature>
<dbReference type="Proteomes" id="UP000009226">
    <property type="component" value="Chromosome"/>
</dbReference>
<evidence type="ECO:0000259" key="2">
    <source>
        <dbReference type="PROSITE" id="PS51782"/>
    </source>
</evidence>
<dbReference type="SUPFAM" id="SSF54106">
    <property type="entry name" value="LysM domain"/>
    <property type="match status" value="1"/>
</dbReference>
<protein>
    <submittedName>
        <fullName evidence="3">Peptidoglycan-binding lysin domain protein</fullName>
    </submittedName>
</protein>
<feature type="domain" description="LysM" evidence="2">
    <location>
        <begin position="2"/>
        <end position="47"/>
    </location>
</feature>
<dbReference type="Gene3D" id="2.60.40.2360">
    <property type="entry name" value="Intracellular proteinase inhibitor BsuPI"/>
    <property type="match status" value="1"/>
</dbReference>
<dbReference type="Pfam" id="PF12690">
    <property type="entry name" value="BsuPI"/>
    <property type="match status" value="1"/>
</dbReference>
<dbReference type="Gene3D" id="3.10.350.10">
    <property type="entry name" value="LysM domain"/>
    <property type="match status" value="1"/>
</dbReference>
<dbReference type="InterPro" id="IPR038144">
    <property type="entry name" value="IPI"/>
</dbReference>
<reference evidence="3" key="1">
    <citation type="submission" date="2011-05" db="EMBL/GenBank/DDBJ databases">
        <title>Complete sequence of Desulfotomaculum carboxydivorans CO-1-SRB.</title>
        <authorList>
            <consortium name="US DOE Joint Genome Institute"/>
            <person name="Lucas S."/>
            <person name="Han J."/>
            <person name="Lapidus A."/>
            <person name="Cheng J.-F."/>
            <person name="Goodwin L."/>
            <person name="Pitluck S."/>
            <person name="Peters L."/>
            <person name="Mikhailova N."/>
            <person name="Lu M."/>
            <person name="Han C."/>
            <person name="Tapia R."/>
            <person name="Land M."/>
            <person name="Hauser L."/>
            <person name="Kyrpides N."/>
            <person name="Ivanova N."/>
            <person name="Pagani I."/>
            <person name="Stams A."/>
            <person name="Plugge C."/>
            <person name="Muyzer G."/>
            <person name="Kuever J."/>
            <person name="Parshina S."/>
            <person name="Ivanova A."/>
            <person name="Nazina T."/>
            <person name="Woyke T."/>
        </authorList>
    </citation>
    <scope>NUCLEOTIDE SEQUENCE [LARGE SCALE GENOMIC DNA]</scope>
    <source>
        <strain evidence="3">CO-1-SRB</strain>
    </source>
</reference>
<evidence type="ECO:0000313" key="4">
    <source>
        <dbReference type="Proteomes" id="UP000009226"/>
    </source>
</evidence>
<dbReference type="SMART" id="SM00257">
    <property type="entry name" value="LysM"/>
    <property type="match status" value="1"/>
</dbReference>
<evidence type="ECO:0000313" key="3">
    <source>
        <dbReference type="EMBL" id="AEF95145.1"/>
    </source>
</evidence>
<dbReference type="RefSeq" id="WP_013810676.1">
    <property type="nucleotide sequence ID" value="NC_015565.1"/>
</dbReference>
<accession>F6B3B4</accession>
<sequence>MAVYVVKPGDTLGKIAAQYNISLPDLLKFNPGITNPNLIYVGQEITVPDTVPPTTAPPTTVPPTTRPPAASPPTGPTTTQEALRQYGTLIRTLVQNQNFEARLVDGLLYILILDETSYRIGEPVRIRLLKVNVTNRTITLHYNTGQRLELEVRDNRGRLVWRYSRNRLFIQQTGTVTIRPNSYAIYENVWDQKDNAGRQVGPGLYRLEVFNVAREVRDESVTIEFRIRERAITPTPGPVPCTGQNLIENSGFESWSGRTSPRSWSATNVRRTTDAHRGNYAVEMGDDPTRGSTLSQEFSVTPGSNNRVSFWIAEDVENARAGNFSLGVQMFFRDRNRDVVAVVPEGPYSPEAIENETYEQFTFTTGRIPGTAVTGEIIFTFTPATGNTSQVRVDDVEFRCLGL</sequence>
<dbReference type="InterPro" id="IPR018392">
    <property type="entry name" value="LysM"/>
</dbReference>
<dbReference type="InterPro" id="IPR036779">
    <property type="entry name" value="LysM_dom_sf"/>
</dbReference>
<dbReference type="STRING" id="868595.Desca_2310"/>
<dbReference type="EMBL" id="CP002736">
    <property type="protein sequence ID" value="AEF95145.1"/>
    <property type="molecule type" value="Genomic_DNA"/>
</dbReference>
<keyword evidence="4" id="KW-1185">Reference proteome</keyword>
<evidence type="ECO:0000256" key="1">
    <source>
        <dbReference type="SAM" id="MobiDB-lite"/>
    </source>
</evidence>
<dbReference type="Pfam" id="PF01476">
    <property type="entry name" value="LysM"/>
    <property type="match status" value="1"/>
</dbReference>
<dbReference type="KEGG" id="dca:Desca_2310"/>
<dbReference type="CDD" id="cd00118">
    <property type="entry name" value="LysM"/>
    <property type="match status" value="1"/>
</dbReference>
<dbReference type="InterPro" id="IPR020481">
    <property type="entry name" value="Intracell_prot_inh_BsuPI"/>
</dbReference>
<gene>
    <name evidence="3" type="ordered locus">Desca_2310</name>
</gene>